<name>A0ABS9DVR8_9PROT</name>
<sequence>MSTSAVRKLALRGVAGLLVLVPATVIVILIADPISASLEQAANNANLARRYQKLVAERPLYRAALARARATLTGQGMLYAGSSAELAGARLQNTVQALVTENGGQILSSAIDPARSDHHLQVLTVSLACRFAARRLPRFLAALAVQKPFLVVRALDLRSTDMGTHTGPLDVQLQVEGFRDAS</sequence>
<dbReference type="Pfam" id="PF10741">
    <property type="entry name" value="T2SSM_b"/>
    <property type="match status" value="1"/>
</dbReference>
<gene>
    <name evidence="2" type="primary">gspM</name>
    <name evidence="2" type="ORF">L2A60_03635</name>
</gene>
<feature type="transmembrane region" description="Helical" evidence="1">
    <location>
        <begin position="9"/>
        <end position="31"/>
    </location>
</feature>
<evidence type="ECO:0000313" key="2">
    <source>
        <dbReference type="EMBL" id="MCF3945776.1"/>
    </source>
</evidence>
<evidence type="ECO:0000256" key="1">
    <source>
        <dbReference type="SAM" id="Phobius"/>
    </source>
</evidence>
<comment type="caution">
    <text evidence="2">The sequence shown here is derived from an EMBL/GenBank/DDBJ whole genome shotgun (WGS) entry which is preliminary data.</text>
</comment>
<dbReference type="RefSeq" id="WP_235703010.1">
    <property type="nucleotide sequence ID" value="NZ_JAKGBZ010000004.1"/>
</dbReference>
<evidence type="ECO:0000313" key="3">
    <source>
        <dbReference type="Proteomes" id="UP001521209"/>
    </source>
</evidence>
<keyword evidence="1" id="KW-1133">Transmembrane helix</keyword>
<protein>
    <submittedName>
        <fullName evidence="2">Type II secretion system protein GspM</fullName>
    </submittedName>
</protein>
<dbReference type="EMBL" id="JAKGBZ010000004">
    <property type="protein sequence ID" value="MCF3945776.1"/>
    <property type="molecule type" value="Genomic_DNA"/>
</dbReference>
<organism evidence="2 3">
    <name type="scientific">Acidiphilium iwatense</name>
    <dbReference type="NCBI Taxonomy" id="768198"/>
    <lineage>
        <taxon>Bacteria</taxon>
        <taxon>Pseudomonadati</taxon>
        <taxon>Pseudomonadota</taxon>
        <taxon>Alphaproteobacteria</taxon>
        <taxon>Acetobacterales</taxon>
        <taxon>Acidocellaceae</taxon>
        <taxon>Acidiphilium</taxon>
    </lineage>
</organism>
<proteinExistence type="predicted"/>
<keyword evidence="3" id="KW-1185">Reference proteome</keyword>
<dbReference type="Proteomes" id="UP001521209">
    <property type="component" value="Unassembled WGS sequence"/>
</dbReference>
<keyword evidence="1" id="KW-0812">Transmembrane</keyword>
<dbReference type="InterPro" id="IPR034756">
    <property type="entry name" value="T2SSM_b"/>
</dbReference>
<keyword evidence="1" id="KW-0472">Membrane</keyword>
<dbReference type="NCBIfam" id="NF040576">
    <property type="entry name" value="T2SS_GspM_XpsM"/>
    <property type="match status" value="1"/>
</dbReference>
<reference evidence="2 3" key="1">
    <citation type="submission" date="2022-01" db="EMBL/GenBank/DDBJ databases">
        <authorList>
            <person name="Won M."/>
            <person name="Kim S.-J."/>
            <person name="Kwon S.-W."/>
        </authorList>
    </citation>
    <scope>NUCLEOTIDE SEQUENCE [LARGE SCALE GENOMIC DNA]</scope>
    <source>
        <strain evidence="2 3">KCTC 23505</strain>
    </source>
</reference>
<accession>A0ABS9DVR8</accession>